<feature type="transmembrane region" description="Helical" evidence="2">
    <location>
        <begin position="294"/>
        <end position="316"/>
    </location>
</feature>
<keyword evidence="1" id="KW-0175">Coiled coil</keyword>
<evidence type="ECO:0008006" key="5">
    <source>
        <dbReference type="Google" id="ProtNLM"/>
    </source>
</evidence>
<protein>
    <recommendedName>
        <fullName evidence="5">Tetratricopeptide repeat protein</fullName>
    </recommendedName>
</protein>
<keyword evidence="2" id="KW-1133">Transmembrane helix</keyword>
<dbReference type="Proteomes" id="UP000823641">
    <property type="component" value="Unassembled WGS sequence"/>
</dbReference>
<evidence type="ECO:0000256" key="1">
    <source>
        <dbReference type="SAM" id="Coils"/>
    </source>
</evidence>
<dbReference type="SUPFAM" id="SSF48452">
    <property type="entry name" value="TPR-like"/>
    <property type="match status" value="1"/>
</dbReference>
<name>A0A9D9N540_9BACT</name>
<keyword evidence="2" id="KW-0812">Transmembrane</keyword>
<evidence type="ECO:0000313" key="4">
    <source>
        <dbReference type="Proteomes" id="UP000823641"/>
    </source>
</evidence>
<reference evidence="3" key="2">
    <citation type="journal article" date="2021" name="PeerJ">
        <title>Extensive microbial diversity within the chicken gut microbiome revealed by metagenomics and culture.</title>
        <authorList>
            <person name="Gilroy R."/>
            <person name="Ravi A."/>
            <person name="Getino M."/>
            <person name="Pursley I."/>
            <person name="Horton D.L."/>
            <person name="Alikhan N.F."/>
            <person name="Baker D."/>
            <person name="Gharbi K."/>
            <person name="Hall N."/>
            <person name="Watson M."/>
            <person name="Adriaenssens E.M."/>
            <person name="Foster-Nyarko E."/>
            <person name="Jarju S."/>
            <person name="Secka A."/>
            <person name="Antonio M."/>
            <person name="Oren A."/>
            <person name="Chaudhuri R.R."/>
            <person name="La Ragione R."/>
            <person name="Hildebrand F."/>
            <person name="Pallen M.J."/>
        </authorList>
    </citation>
    <scope>NUCLEOTIDE SEQUENCE</scope>
    <source>
        <strain evidence="3">G3-3990</strain>
    </source>
</reference>
<dbReference type="PROSITE" id="PS51257">
    <property type="entry name" value="PROKAR_LIPOPROTEIN"/>
    <property type="match status" value="1"/>
</dbReference>
<feature type="non-terminal residue" evidence="3">
    <location>
        <position position="352"/>
    </location>
</feature>
<feature type="coiled-coil region" evidence="1">
    <location>
        <begin position="263"/>
        <end position="293"/>
    </location>
</feature>
<dbReference type="InterPro" id="IPR011990">
    <property type="entry name" value="TPR-like_helical_dom_sf"/>
</dbReference>
<keyword evidence="2" id="KW-0472">Membrane</keyword>
<sequence length="352" mass="40947">MNTLKHMVYLFAVVFFFCSCGEFREKRYEKDNLRIRELLDLGTEYKKKSYNDSAMICLSEAYELVNPMTDKEMLGDLYMDIGYLYVQGTTNDQAIKYFKKAASEYAGLENKRKAVAALIRVARSSQVAEGANAPVMTYFREALALAQENDTLIGNVCQYMGVHYYRKGMADSALYYLERSVHYPYISTGMSVRLLFLGIVYFEMFNELDSAEYCINKALEYPTGLRQRSGCHTMLHQIAEARGDSAEIFRRAAVYVLYQDSILQLEQNIGQQLVNMNEKLEEEENRATFERKNLVLLIALCVGLLIIVFLWLVHWWQARHRERRTQLQQTNQSLLVELDKEKLAARKTWEEE</sequence>
<dbReference type="EMBL" id="JADIMG010000100">
    <property type="protein sequence ID" value="MBO8460831.1"/>
    <property type="molecule type" value="Genomic_DNA"/>
</dbReference>
<organism evidence="3 4">
    <name type="scientific">Candidatus Gallipaludibacter merdavium</name>
    <dbReference type="NCBI Taxonomy" id="2840839"/>
    <lineage>
        <taxon>Bacteria</taxon>
        <taxon>Pseudomonadati</taxon>
        <taxon>Bacteroidota</taxon>
        <taxon>Bacteroidia</taxon>
        <taxon>Bacteroidales</taxon>
        <taxon>Candidatus Gallipaludibacter</taxon>
    </lineage>
</organism>
<comment type="caution">
    <text evidence="3">The sequence shown here is derived from an EMBL/GenBank/DDBJ whole genome shotgun (WGS) entry which is preliminary data.</text>
</comment>
<dbReference type="AlphaFoldDB" id="A0A9D9N540"/>
<accession>A0A9D9N540</accession>
<evidence type="ECO:0000313" key="3">
    <source>
        <dbReference type="EMBL" id="MBO8460831.1"/>
    </source>
</evidence>
<evidence type="ECO:0000256" key="2">
    <source>
        <dbReference type="SAM" id="Phobius"/>
    </source>
</evidence>
<proteinExistence type="predicted"/>
<reference evidence="3" key="1">
    <citation type="submission" date="2020-10" db="EMBL/GenBank/DDBJ databases">
        <authorList>
            <person name="Gilroy R."/>
        </authorList>
    </citation>
    <scope>NUCLEOTIDE SEQUENCE</scope>
    <source>
        <strain evidence="3">G3-3990</strain>
    </source>
</reference>
<dbReference type="Gene3D" id="1.25.40.10">
    <property type="entry name" value="Tetratricopeptide repeat domain"/>
    <property type="match status" value="2"/>
</dbReference>
<gene>
    <name evidence="3" type="ORF">IAA73_10965</name>
</gene>